<organism evidence="11 12">
    <name type="scientific">Jaapia argillacea MUCL 33604</name>
    <dbReference type="NCBI Taxonomy" id="933084"/>
    <lineage>
        <taxon>Eukaryota</taxon>
        <taxon>Fungi</taxon>
        <taxon>Dikarya</taxon>
        <taxon>Basidiomycota</taxon>
        <taxon>Agaricomycotina</taxon>
        <taxon>Agaricomycetes</taxon>
        <taxon>Agaricomycetidae</taxon>
        <taxon>Jaapiales</taxon>
        <taxon>Jaapiaceae</taxon>
        <taxon>Jaapia</taxon>
    </lineage>
</organism>
<dbReference type="SMART" id="SM00780">
    <property type="entry name" value="PIG-X"/>
    <property type="match status" value="1"/>
</dbReference>
<evidence type="ECO:0000256" key="4">
    <source>
        <dbReference type="ARBA" id="ARBA00022502"/>
    </source>
</evidence>
<evidence type="ECO:0000313" key="12">
    <source>
        <dbReference type="Proteomes" id="UP000027265"/>
    </source>
</evidence>
<evidence type="ECO:0000313" key="11">
    <source>
        <dbReference type="EMBL" id="KDQ60546.1"/>
    </source>
</evidence>
<comment type="function">
    <text evidence="10">Required for proper folding and/or the stability of a subset of proteins in the endoplasmic reticulum. Component of glycosylphosphatidylinositol-mannosyltransferase 1 which transfers the first of the 4 mannoses in the GPI-anchor precursors during GPI-anchor biosynthesis. Probably acts by stabilizing the mannosyltransferase GPI14.</text>
</comment>
<dbReference type="AlphaFoldDB" id="A0A067QD72"/>
<protein>
    <recommendedName>
        <fullName evidence="10">Protein PBN1</fullName>
    </recommendedName>
</protein>
<sequence>MTDSEYCFSSSLHPGRSFHSTSSTKIVSSSSPLHRNCTLHLILTLPSDVFVDPYELALHRQYYGFKLNGRVELELPVVALDSDASTLLLNISLDDAPHSEWINVTVNVPLHARYPDVWARDKLEHHVVSLPWPTVFWACDTFSHEDTVSLLEASTFKSWASSRSERLGLMQVPPCAHSKSRMETLSVPHGNAGDVDLVETVTTVVVSLAFVALMYSMLKTASRLASLGGSGKLERHRN</sequence>
<keyword evidence="7" id="KW-1133">Transmembrane helix</keyword>
<accession>A0A067QD72</accession>
<keyword evidence="8" id="KW-0472">Membrane</keyword>
<evidence type="ECO:0000256" key="7">
    <source>
        <dbReference type="ARBA" id="ARBA00022989"/>
    </source>
</evidence>
<dbReference type="InterPro" id="IPR040039">
    <property type="entry name" value="PIGX"/>
</dbReference>
<dbReference type="HOGENOM" id="CLU_100668_0_0_1"/>
<comment type="similarity">
    <text evidence="3 10">Belongs to the PIGX family.</text>
</comment>
<evidence type="ECO:0000256" key="9">
    <source>
        <dbReference type="ARBA" id="ARBA00023180"/>
    </source>
</evidence>
<dbReference type="GO" id="GO:0005789">
    <property type="term" value="C:endoplasmic reticulum membrane"/>
    <property type="evidence" value="ECO:0007669"/>
    <property type="project" value="UniProtKB-SubCell"/>
</dbReference>
<evidence type="ECO:0000256" key="1">
    <source>
        <dbReference type="ARBA" id="ARBA00004389"/>
    </source>
</evidence>
<dbReference type="Pfam" id="PF08320">
    <property type="entry name" value="PIG-X"/>
    <property type="match status" value="1"/>
</dbReference>
<evidence type="ECO:0000256" key="6">
    <source>
        <dbReference type="ARBA" id="ARBA00022824"/>
    </source>
</evidence>
<keyword evidence="5" id="KW-0812">Transmembrane</keyword>
<evidence type="ECO:0000256" key="2">
    <source>
        <dbReference type="ARBA" id="ARBA00004687"/>
    </source>
</evidence>
<dbReference type="InParanoid" id="A0A067QD72"/>
<evidence type="ECO:0000256" key="8">
    <source>
        <dbReference type="ARBA" id="ARBA00023136"/>
    </source>
</evidence>
<evidence type="ECO:0000256" key="3">
    <source>
        <dbReference type="ARBA" id="ARBA00010345"/>
    </source>
</evidence>
<dbReference type="STRING" id="933084.A0A067QD72"/>
<comment type="subcellular location">
    <subcellularLocation>
        <location evidence="1 10">Endoplasmic reticulum membrane</location>
        <topology evidence="1 10">Single-pass membrane protein</topology>
    </subcellularLocation>
</comment>
<dbReference type="PANTHER" id="PTHR28650">
    <property type="entry name" value="PHOSPHATIDYLINOSITOL-GLYCAN BIOSYNTHESIS CLASS X PROTEIN"/>
    <property type="match status" value="1"/>
</dbReference>
<keyword evidence="9" id="KW-0325">Glycoprotein</keyword>
<reference evidence="12" key="1">
    <citation type="journal article" date="2014" name="Proc. Natl. Acad. Sci. U.S.A.">
        <title>Extensive sampling of basidiomycete genomes demonstrates inadequacy of the white-rot/brown-rot paradigm for wood decay fungi.</title>
        <authorList>
            <person name="Riley R."/>
            <person name="Salamov A.A."/>
            <person name="Brown D.W."/>
            <person name="Nagy L.G."/>
            <person name="Floudas D."/>
            <person name="Held B.W."/>
            <person name="Levasseur A."/>
            <person name="Lombard V."/>
            <person name="Morin E."/>
            <person name="Otillar R."/>
            <person name="Lindquist E.A."/>
            <person name="Sun H."/>
            <person name="LaButti K.M."/>
            <person name="Schmutz J."/>
            <person name="Jabbour D."/>
            <person name="Luo H."/>
            <person name="Baker S.E."/>
            <person name="Pisabarro A.G."/>
            <person name="Walton J.D."/>
            <person name="Blanchette R.A."/>
            <person name="Henrissat B."/>
            <person name="Martin F."/>
            <person name="Cullen D."/>
            <person name="Hibbett D.S."/>
            <person name="Grigoriev I.V."/>
        </authorList>
    </citation>
    <scope>NUCLEOTIDE SEQUENCE [LARGE SCALE GENOMIC DNA]</scope>
    <source>
        <strain evidence="12">MUCL 33604</strain>
    </source>
</reference>
<keyword evidence="12" id="KW-1185">Reference proteome</keyword>
<dbReference type="OrthoDB" id="5546453at2759"/>
<dbReference type="EMBL" id="KL197713">
    <property type="protein sequence ID" value="KDQ60546.1"/>
    <property type="molecule type" value="Genomic_DNA"/>
</dbReference>
<comment type="pathway">
    <text evidence="2 10">Glycolipid biosynthesis; glycosylphosphatidylinositol-anchor biosynthesis.</text>
</comment>
<evidence type="ECO:0000256" key="10">
    <source>
        <dbReference type="RuleBase" id="RU366056"/>
    </source>
</evidence>
<keyword evidence="4 10" id="KW-0337">GPI-anchor biosynthesis</keyword>
<gene>
    <name evidence="11" type="ORF">JAAARDRAFT_31507</name>
</gene>
<name>A0A067QD72_9AGAM</name>
<dbReference type="UniPathway" id="UPA00196"/>
<evidence type="ECO:0000256" key="5">
    <source>
        <dbReference type="ARBA" id="ARBA00022692"/>
    </source>
</evidence>
<dbReference type="InterPro" id="IPR013233">
    <property type="entry name" value="PIG-X/PBN1"/>
</dbReference>
<dbReference type="GO" id="GO:0006506">
    <property type="term" value="P:GPI anchor biosynthetic process"/>
    <property type="evidence" value="ECO:0007669"/>
    <property type="project" value="UniProtKB-UniPathway"/>
</dbReference>
<dbReference type="PANTHER" id="PTHR28650:SF1">
    <property type="entry name" value="PHOSPHATIDYLINOSITOL-GLYCAN BIOSYNTHESIS CLASS X PROTEIN"/>
    <property type="match status" value="1"/>
</dbReference>
<dbReference type="FunCoup" id="A0A067QD72">
    <property type="interactions" value="3"/>
</dbReference>
<keyword evidence="6 10" id="KW-0256">Endoplasmic reticulum</keyword>
<proteinExistence type="inferred from homology"/>
<dbReference type="Proteomes" id="UP000027265">
    <property type="component" value="Unassembled WGS sequence"/>
</dbReference>